<dbReference type="Pfam" id="PF08447">
    <property type="entry name" value="PAS_3"/>
    <property type="match status" value="1"/>
</dbReference>
<keyword evidence="6" id="KW-1185">Reference proteome</keyword>
<dbReference type="Proteomes" id="UP001057498">
    <property type="component" value="Chromosome"/>
</dbReference>
<dbReference type="SMART" id="SM00267">
    <property type="entry name" value="GGDEF"/>
    <property type="match status" value="1"/>
</dbReference>
<evidence type="ECO:0000259" key="3">
    <source>
        <dbReference type="PROSITE" id="PS50883"/>
    </source>
</evidence>
<dbReference type="Gene3D" id="3.30.450.20">
    <property type="entry name" value="PAS domain"/>
    <property type="match status" value="2"/>
</dbReference>
<dbReference type="Gene3D" id="3.30.70.270">
    <property type="match status" value="1"/>
</dbReference>
<protein>
    <recommendedName>
        <fullName evidence="7">PAS domain S-box-containing protein/diguanylate cyclase (GGDEF) domain-containing protein</fullName>
    </recommendedName>
</protein>
<dbReference type="SUPFAM" id="SSF55785">
    <property type="entry name" value="PYP-like sensor domain (PAS domain)"/>
    <property type="match status" value="2"/>
</dbReference>
<feature type="domain" description="GGDEF" evidence="4">
    <location>
        <begin position="339"/>
        <end position="472"/>
    </location>
</feature>
<dbReference type="PANTHER" id="PTHR44757:SF2">
    <property type="entry name" value="BIOFILM ARCHITECTURE MAINTENANCE PROTEIN MBAA"/>
    <property type="match status" value="1"/>
</dbReference>
<dbReference type="CDD" id="cd01948">
    <property type="entry name" value="EAL"/>
    <property type="match status" value="1"/>
</dbReference>
<dbReference type="InterPro" id="IPR035919">
    <property type="entry name" value="EAL_sf"/>
</dbReference>
<dbReference type="InterPro" id="IPR035965">
    <property type="entry name" value="PAS-like_dom_sf"/>
</dbReference>
<dbReference type="PROSITE" id="PS50113">
    <property type="entry name" value="PAC"/>
    <property type="match status" value="1"/>
</dbReference>
<dbReference type="InterPro" id="IPR013656">
    <property type="entry name" value="PAS_4"/>
</dbReference>
<dbReference type="SMART" id="SM00091">
    <property type="entry name" value="PAS"/>
    <property type="match status" value="2"/>
</dbReference>
<dbReference type="PROSITE" id="PS50883">
    <property type="entry name" value="EAL"/>
    <property type="match status" value="1"/>
</dbReference>
<dbReference type="InterPro" id="IPR001610">
    <property type="entry name" value="PAC"/>
</dbReference>
<organism evidence="5 6">
    <name type="scientific">Sphaerotilus microaerophilus</name>
    <dbReference type="NCBI Taxonomy" id="2914710"/>
    <lineage>
        <taxon>Bacteria</taxon>
        <taxon>Pseudomonadati</taxon>
        <taxon>Pseudomonadota</taxon>
        <taxon>Betaproteobacteria</taxon>
        <taxon>Burkholderiales</taxon>
        <taxon>Sphaerotilaceae</taxon>
        <taxon>Sphaerotilus</taxon>
    </lineage>
</organism>
<dbReference type="Pfam" id="PF08448">
    <property type="entry name" value="PAS_4"/>
    <property type="match status" value="1"/>
</dbReference>
<dbReference type="InterPro" id="IPR013655">
    <property type="entry name" value="PAS_fold_3"/>
</dbReference>
<dbReference type="SMART" id="SM00086">
    <property type="entry name" value="PAC"/>
    <property type="match status" value="1"/>
</dbReference>
<dbReference type="NCBIfam" id="TIGR00229">
    <property type="entry name" value="sensory_box"/>
    <property type="match status" value="2"/>
</dbReference>
<dbReference type="PROSITE" id="PS50112">
    <property type="entry name" value="PAS"/>
    <property type="match status" value="2"/>
</dbReference>
<dbReference type="CDD" id="cd01949">
    <property type="entry name" value="GGDEF"/>
    <property type="match status" value="1"/>
</dbReference>
<dbReference type="InterPro" id="IPR000014">
    <property type="entry name" value="PAS"/>
</dbReference>
<dbReference type="SMART" id="SM00052">
    <property type="entry name" value="EAL"/>
    <property type="match status" value="1"/>
</dbReference>
<evidence type="ECO:0000259" key="4">
    <source>
        <dbReference type="PROSITE" id="PS50887"/>
    </source>
</evidence>
<dbReference type="PROSITE" id="PS50887">
    <property type="entry name" value="GGDEF"/>
    <property type="match status" value="1"/>
</dbReference>
<dbReference type="InterPro" id="IPR001633">
    <property type="entry name" value="EAL_dom"/>
</dbReference>
<dbReference type="RefSeq" id="WP_251970403.1">
    <property type="nucleotide sequence ID" value="NZ_AP025730.1"/>
</dbReference>
<name>A0ABM7YRG5_9BURK</name>
<dbReference type="CDD" id="cd00130">
    <property type="entry name" value="PAS"/>
    <property type="match status" value="2"/>
</dbReference>
<dbReference type="InterPro" id="IPR000700">
    <property type="entry name" value="PAS-assoc_C"/>
</dbReference>
<dbReference type="Gene3D" id="3.20.20.450">
    <property type="entry name" value="EAL domain"/>
    <property type="match status" value="1"/>
</dbReference>
<dbReference type="SUPFAM" id="SSF55073">
    <property type="entry name" value="Nucleotide cyclase"/>
    <property type="match status" value="1"/>
</dbReference>
<evidence type="ECO:0000313" key="5">
    <source>
        <dbReference type="EMBL" id="BDI07189.1"/>
    </source>
</evidence>
<evidence type="ECO:0000259" key="2">
    <source>
        <dbReference type="PROSITE" id="PS50113"/>
    </source>
</evidence>
<dbReference type="InterPro" id="IPR043128">
    <property type="entry name" value="Rev_trsase/Diguanyl_cyclase"/>
</dbReference>
<feature type="domain" description="EAL" evidence="3">
    <location>
        <begin position="481"/>
        <end position="735"/>
    </location>
</feature>
<gene>
    <name evidence="5" type="ORF">CATMQ487_41590</name>
</gene>
<proteinExistence type="predicted"/>
<feature type="domain" description="PAC" evidence="2">
    <location>
        <begin position="254"/>
        <end position="307"/>
    </location>
</feature>
<dbReference type="PANTHER" id="PTHR44757">
    <property type="entry name" value="DIGUANYLATE CYCLASE DGCP"/>
    <property type="match status" value="1"/>
</dbReference>
<feature type="domain" description="PAS" evidence="1">
    <location>
        <begin position="179"/>
        <end position="251"/>
    </location>
</feature>
<dbReference type="InterPro" id="IPR000160">
    <property type="entry name" value="GGDEF_dom"/>
</dbReference>
<sequence>MNPSVTAPSLKALRQCIDTAAASSGGADASALAMAHAIAERLLQVESDLHEQSSLLRTVLDESPDFIILKDHEGNFLLTNAPVARFYNTTPEAMVGKHDGDFGCPPEMAEAFRQNVQDIMARGETEIVYEESRDARTGRTSYFKSIKKPFAGPDGRPRILVIAHDITDLREAQLRVEESERRLRHALEATGDAVWDWHLGSGRLTLSQRWQEILGYRAEDLSGTLTDFLQCLVEEEADDINRALGECLEGRGDYQHEHRMRRRDGSVIWVLDRGRVVERDADGRPVRMVGSVADVTDKKSAQDLIWQQANYDALTGLPNRHMFLDRLQREMQVSDRSGHPCALLMLDLDQFKEVNDSLGHAWGDVLLQEAAQRLRLCVREVDTVARLGGDEFMVLLGDVADPTSVTRVVHDILKTVSQPFRLGSDLVYVTGSVGVTFYPNDASSTEELLRNVDQAMYAAKREGRNCGQYFAPVMQVAAQERMRLITDLRAALSHQQLQLHYQPIVDLASGEVHKAEALLRWKHPERGFISPAEFIPVAESTGMIHEIGDWVFHEAARQAARWRRERPDFQVSVNVSPLQFENGRLALSAWLHHLRSLDVDGSCVVVEITEGLLMEAGPEVTRQLLRFRDAGVQVALDDFGTGYSSLAYLNRLDIDYIKIDRSFVSNLKPASPDLALCEGIAMMAHKLGLKVVAEGVETEEQRALLQAAGCDYGQGYLFSRPVPATQFDALLAHRSHEPA</sequence>
<dbReference type="SUPFAM" id="SSF141868">
    <property type="entry name" value="EAL domain-like"/>
    <property type="match status" value="1"/>
</dbReference>
<evidence type="ECO:0008006" key="7">
    <source>
        <dbReference type="Google" id="ProtNLM"/>
    </source>
</evidence>
<dbReference type="EMBL" id="AP025730">
    <property type="protein sequence ID" value="BDI07189.1"/>
    <property type="molecule type" value="Genomic_DNA"/>
</dbReference>
<dbReference type="NCBIfam" id="TIGR00254">
    <property type="entry name" value="GGDEF"/>
    <property type="match status" value="1"/>
</dbReference>
<evidence type="ECO:0000313" key="6">
    <source>
        <dbReference type="Proteomes" id="UP001057498"/>
    </source>
</evidence>
<dbReference type="InterPro" id="IPR029787">
    <property type="entry name" value="Nucleotide_cyclase"/>
</dbReference>
<dbReference type="Pfam" id="PF00990">
    <property type="entry name" value="GGDEF"/>
    <property type="match status" value="1"/>
</dbReference>
<reference evidence="5" key="1">
    <citation type="submission" date="2022-04" db="EMBL/GenBank/DDBJ databases">
        <title>Whole genome sequence of Sphaerotilus sp. FB-5.</title>
        <authorList>
            <person name="Takeda M."/>
            <person name="Narihara S."/>
            <person name="Akimoto M."/>
            <person name="Akimoto R."/>
            <person name="Nishiyashiki S."/>
            <person name="Murakami T."/>
        </authorList>
    </citation>
    <scope>NUCLEOTIDE SEQUENCE</scope>
    <source>
        <strain evidence="5">FB-5</strain>
    </source>
</reference>
<dbReference type="Pfam" id="PF00563">
    <property type="entry name" value="EAL"/>
    <property type="match status" value="1"/>
</dbReference>
<dbReference type="InterPro" id="IPR052155">
    <property type="entry name" value="Biofilm_reg_signaling"/>
</dbReference>
<feature type="domain" description="PAS" evidence="1">
    <location>
        <begin position="52"/>
        <end position="123"/>
    </location>
</feature>
<evidence type="ECO:0000259" key="1">
    <source>
        <dbReference type="PROSITE" id="PS50112"/>
    </source>
</evidence>
<accession>A0ABM7YRG5</accession>